<dbReference type="InterPro" id="IPR029052">
    <property type="entry name" value="Metallo-depent_PP-like"/>
</dbReference>
<protein>
    <submittedName>
        <fullName evidence="2">Predicted phosphoesterase</fullName>
    </submittedName>
</protein>
<dbReference type="STRING" id="698762.SAMN00808754_1434"/>
<dbReference type="Proteomes" id="UP000192569">
    <property type="component" value="Chromosome I"/>
</dbReference>
<dbReference type="InterPro" id="IPR004843">
    <property type="entry name" value="Calcineurin-like_PHP"/>
</dbReference>
<dbReference type="GO" id="GO:0016787">
    <property type="term" value="F:hydrolase activity"/>
    <property type="evidence" value="ECO:0007669"/>
    <property type="project" value="InterPro"/>
</dbReference>
<dbReference type="Gene3D" id="3.60.21.10">
    <property type="match status" value="1"/>
</dbReference>
<evidence type="ECO:0000259" key="1">
    <source>
        <dbReference type="Pfam" id="PF00149"/>
    </source>
</evidence>
<dbReference type="AlphaFoldDB" id="A0A1W1VSJ2"/>
<evidence type="ECO:0000313" key="3">
    <source>
        <dbReference type="Proteomes" id="UP000192569"/>
    </source>
</evidence>
<dbReference type="Pfam" id="PF00149">
    <property type="entry name" value="Metallophos"/>
    <property type="match status" value="1"/>
</dbReference>
<keyword evidence="3" id="KW-1185">Reference proteome</keyword>
<gene>
    <name evidence="2" type="ORF">SAMN00808754_1434</name>
</gene>
<reference evidence="2 3" key="1">
    <citation type="submission" date="2017-04" db="EMBL/GenBank/DDBJ databases">
        <authorList>
            <person name="Afonso C.L."/>
            <person name="Miller P.J."/>
            <person name="Scott M.A."/>
            <person name="Spackman E."/>
            <person name="Goraichik I."/>
            <person name="Dimitrov K.M."/>
            <person name="Suarez D.L."/>
            <person name="Swayne D.E."/>
        </authorList>
    </citation>
    <scope>NUCLEOTIDE SEQUENCE [LARGE SCALE GENOMIC DNA]</scope>
    <source>
        <strain evidence="2 3">ToBE</strain>
    </source>
</reference>
<evidence type="ECO:0000313" key="2">
    <source>
        <dbReference type="EMBL" id="SMB96243.1"/>
    </source>
</evidence>
<sequence>MLFLCASDLHGFAPGAPGFGATPDALLLLGDLEWSAGRLVGMFPDIPVFGVPGNHDYSVDPFCGTPVENLHGRAVEFGGVRIGGLGGSLRYKPGDDFLFWDAEYREILRKMPPVDIFISHCPPAGLPWCDTPSEEAPWHGAHEGSAALAEYIYRMQPAVVLCGHLHLSAGKRMGKTLVRVVYGVEMFEYSCGLERVFQHKGGLSRADWASQPGPATGRAD</sequence>
<feature type="domain" description="Calcineurin-like phosphoesterase" evidence="1">
    <location>
        <begin position="21"/>
        <end position="166"/>
    </location>
</feature>
<dbReference type="EMBL" id="LT838272">
    <property type="protein sequence ID" value="SMB96243.1"/>
    <property type="molecule type" value="Genomic_DNA"/>
</dbReference>
<proteinExistence type="predicted"/>
<name>A0A1W1VSJ2_9FIRM</name>
<dbReference type="SUPFAM" id="SSF56300">
    <property type="entry name" value="Metallo-dependent phosphatases"/>
    <property type="match status" value="1"/>
</dbReference>
<accession>A0A1W1VSJ2</accession>
<organism evidence="2 3">
    <name type="scientific">Thermanaeromonas toyohensis ToBE</name>
    <dbReference type="NCBI Taxonomy" id="698762"/>
    <lineage>
        <taxon>Bacteria</taxon>
        <taxon>Bacillati</taxon>
        <taxon>Bacillota</taxon>
        <taxon>Clostridia</taxon>
        <taxon>Neomoorellales</taxon>
        <taxon>Neomoorellaceae</taxon>
        <taxon>Thermanaeromonas</taxon>
    </lineage>
</organism>